<dbReference type="AlphaFoldDB" id="A0A9J6RQ06"/>
<evidence type="ECO:0000256" key="2">
    <source>
        <dbReference type="SAM" id="SignalP"/>
    </source>
</evidence>
<dbReference type="SUPFAM" id="SSF56281">
    <property type="entry name" value="Metallo-hydrolase/oxidoreductase"/>
    <property type="match status" value="1"/>
</dbReference>
<dbReference type="GO" id="GO:0017001">
    <property type="term" value="P:antibiotic catabolic process"/>
    <property type="evidence" value="ECO:0007669"/>
    <property type="project" value="UniProtKB-ARBA"/>
</dbReference>
<comment type="similarity">
    <text evidence="1">Belongs to the metallo-beta-lactamase superfamily. Class-B beta-lactamase family.</text>
</comment>
<comment type="caution">
    <text evidence="4">The sequence shown here is derived from an EMBL/GenBank/DDBJ whole genome shotgun (WGS) entry which is preliminary data.</text>
</comment>
<dbReference type="CDD" id="cd16282">
    <property type="entry name" value="metallo-hydrolase-like_MBL-fold"/>
    <property type="match status" value="1"/>
</dbReference>
<dbReference type="PANTHER" id="PTHR42951:SF4">
    <property type="entry name" value="ACYL-COENZYME A THIOESTERASE MBLAC2"/>
    <property type="match status" value="1"/>
</dbReference>
<dbReference type="RefSeq" id="WP_258332616.1">
    <property type="nucleotide sequence ID" value="NZ_JAPTGG010000014.1"/>
</dbReference>
<evidence type="ECO:0000313" key="4">
    <source>
        <dbReference type="EMBL" id="MCZ0866588.1"/>
    </source>
</evidence>
<evidence type="ECO:0000259" key="3">
    <source>
        <dbReference type="SMART" id="SM00849"/>
    </source>
</evidence>
<feature type="domain" description="Metallo-beta-lactamase" evidence="3">
    <location>
        <begin position="54"/>
        <end position="237"/>
    </location>
</feature>
<protein>
    <submittedName>
        <fullName evidence="4">MBL fold metallo-hydrolase</fullName>
    </submittedName>
</protein>
<dbReference type="EMBL" id="JAPTGG010000014">
    <property type="protein sequence ID" value="MCZ0866588.1"/>
    <property type="molecule type" value="Genomic_DNA"/>
</dbReference>
<dbReference type="Gene3D" id="3.60.15.10">
    <property type="entry name" value="Ribonuclease Z/Hydroxyacylglutathione hydrolase-like"/>
    <property type="match status" value="1"/>
</dbReference>
<sequence length="303" mass="33533">MKPFINKRLISYALSLSCLAVSSLSYSHQNHDSTNSQYQQQNITDSLTMLSKKGGNILLSQGDDGLLIIDNGYADLAGDLATALSELGHDKTLKYIINTHWHFDHTGANDALGKSTTIIAHDNVRKRLAQKSAIPLFNYQADAHPQHALPSLTYPQAMRVHFNGDELQLEHFANSHTDGDTVIFFSKANVVHMGDLMFYPSFPFVDIHNGGNAINYAKNIGLIHERINDKTIVIPGHGPVTDKAGLAKFKNMLDNTIAEVKAMKAKGMSLDAMQKQGLNKQWQDWGKGFINQATWISFIEASL</sequence>
<dbReference type="SMART" id="SM00849">
    <property type="entry name" value="Lactamase_B"/>
    <property type="match status" value="1"/>
</dbReference>
<keyword evidence="5" id="KW-1185">Reference proteome</keyword>
<feature type="signal peptide" evidence="2">
    <location>
        <begin position="1"/>
        <end position="27"/>
    </location>
</feature>
<dbReference type="PANTHER" id="PTHR42951">
    <property type="entry name" value="METALLO-BETA-LACTAMASE DOMAIN-CONTAINING"/>
    <property type="match status" value="1"/>
</dbReference>
<reference evidence="4 5" key="1">
    <citation type="submission" date="2022-12" db="EMBL/GenBank/DDBJ databases">
        <title>Dasania phycosphaerae sp. nov., isolated from particulate material of the south coast of Korea.</title>
        <authorList>
            <person name="Jiang Y."/>
        </authorList>
    </citation>
    <scope>NUCLEOTIDE SEQUENCE [LARGE SCALE GENOMIC DNA]</scope>
    <source>
        <strain evidence="4 5">GY-19</strain>
    </source>
</reference>
<dbReference type="Pfam" id="PF00753">
    <property type="entry name" value="Lactamase_B"/>
    <property type="match status" value="1"/>
</dbReference>
<proteinExistence type="inferred from homology"/>
<accession>A0A9J6RQ06</accession>
<dbReference type="InterPro" id="IPR036866">
    <property type="entry name" value="RibonucZ/Hydroxyglut_hydro"/>
</dbReference>
<name>A0A9J6RQ06_9GAMM</name>
<gene>
    <name evidence="4" type="ORF">O0V09_15360</name>
</gene>
<evidence type="ECO:0000313" key="5">
    <source>
        <dbReference type="Proteomes" id="UP001069090"/>
    </source>
</evidence>
<dbReference type="InterPro" id="IPR001279">
    <property type="entry name" value="Metallo-B-lactamas"/>
</dbReference>
<dbReference type="Proteomes" id="UP001069090">
    <property type="component" value="Unassembled WGS sequence"/>
</dbReference>
<feature type="chain" id="PRO_5039895261" evidence="2">
    <location>
        <begin position="28"/>
        <end position="303"/>
    </location>
</feature>
<keyword evidence="2" id="KW-0732">Signal</keyword>
<evidence type="ECO:0000256" key="1">
    <source>
        <dbReference type="ARBA" id="ARBA00005250"/>
    </source>
</evidence>
<dbReference type="InterPro" id="IPR050855">
    <property type="entry name" value="NDM-1-like"/>
</dbReference>
<organism evidence="4 5">
    <name type="scientific">Dasania phycosphaerae</name>
    <dbReference type="NCBI Taxonomy" id="2950436"/>
    <lineage>
        <taxon>Bacteria</taxon>
        <taxon>Pseudomonadati</taxon>
        <taxon>Pseudomonadota</taxon>
        <taxon>Gammaproteobacteria</taxon>
        <taxon>Cellvibrionales</taxon>
        <taxon>Spongiibacteraceae</taxon>
        <taxon>Dasania</taxon>
    </lineage>
</organism>